<dbReference type="SUPFAM" id="SSF51294">
    <property type="entry name" value="Hedgehog/intein (Hint) domain"/>
    <property type="match status" value="1"/>
</dbReference>
<comment type="caution">
    <text evidence="2">The sequence shown here is derived from an EMBL/GenBank/DDBJ whole genome shotgun (WGS) entry which is preliminary data.</text>
</comment>
<feature type="domain" description="Hedgehog/Intein (Hint)" evidence="1">
    <location>
        <begin position="148"/>
        <end position="293"/>
    </location>
</feature>
<organism evidence="2 3">
    <name type="scientific">Roseinatronobacter domitianus</name>
    <dbReference type="NCBI Taxonomy" id="2940293"/>
    <lineage>
        <taxon>Bacteria</taxon>
        <taxon>Pseudomonadati</taxon>
        <taxon>Pseudomonadota</taxon>
        <taxon>Alphaproteobacteria</taxon>
        <taxon>Rhodobacterales</taxon>
        <taxon>Paracoccaceae</taxon>
        <taxon>Roseinatronobacter</taxon>
    </lineage>
</organism>
<name>A0ABT0M1S9_9RHOB</name>
<dbReference type="Pfam" id="PF13403">
    <property type="entry name" value="Hint_2"/>
    <property type="match status" value="1"/>
</dbReference>
<dbReference type="Gene3D" id="2.170.16.10">
    <property type="entry name" value="Hedgehog/Intein (Hint) domain"/>
    <property type="match status" value="1"/>
</dbReference>
<evidence type="ECO:0000313" key="3">
    <source>
        <dbReference type="Proteomes" id="UP001202550"/>
    </source>
</evidence>
<evidence type="ECO:0000313" key="2">
    <source>
        <dbReference type="EMBL" id="MCL1628815.1"/>
    </source>
</evidence>
<reference evidence="2 3" key="1">
    <citation type="submission" date="2022-05" db="EMBL/GenBank/DDBJ databases">
        <title>Seasonal and diel survey of microbial diversity of the Tyrrhenian coast.</title>
        <authorList>
            <person name="Gattoni G."/>
            <person name="Corral P."/>
        </authorList>
    </citation>
    <scope>NUCLEOTIDE SEQUENCE [LARGE SCALE GENOMIC DNA]</scope>
    <source>
        <strain evidence="2 3">V10</strain>
    </source>
</reference>
<dbReference type="InterPro" id="IPR006141">
    <property type="entry name" value="Intein_N"/>
</dbReference>
<dbReference type="InterPro" id="IPR028992">
    <property type="entry name" value="Hedgehog/Intein_dom"/>
</dbReference>
<dbReference type="InterPro" id="IPR036844">
    <property type="entry name" value="Hint_dom_sf"/>
</dbReference>
<gene>
    <name evidence="2" type="ORF">M3N55_08730</name>
</gene>
<evidence type="ECO:0000259" key="1">
    <source>
        <dbReference type="Pfam" id="PF13403"/>
    </source>
</evidence>
<sequence>MAGRAELHGVYAVAWCNIDIDGASGLDPNWVQIGSELRWHGRATRLDAHDGLLSLHGAYDIRKGRARAMAERLTGLAHRDSPEAEAADAPQGGLLLTDGHRRYTLRLVAQGGTWLAVFADGLPPPGAPLWVVETRNVGQAQTPPQSVICFASDTVIATPDGPCPIDQITQGDRVLTRDNGPQPVVWAGRSNLSGLALRRHPHLRPIRLRRGALGGVPDEDLRISPEHRVLVTGQRAQSLFGCDEVLVRAADLLDYRSIAPDLALHGVVYVHLLLEDHQVLFANGLPCESFHPGMAAPDMLRHHRADLRGVIPDVVDEPHRYGPTARRCLTAGEAALLAA</sequence>
<protein>
    <submittedName>
        <fullName evidence="2">Hint domain-containing protein</fullName>
    </submittedName>
</protein>
<accession>A0ABT0M1S9</accession>
<dbReference type="PROSITE" id="PS50817">
    <property type="entry name" value="INTEIN_N_TER"/>
    <property type="match status" value="1"/>
</dbReference>
<dbReference type="Proteomes" id="UP001202550">
    <property type="component" value="Unassembled WGS sequence"/>
</dbReference>
<dbReference type="EMBL" id="JALZWP010000007">
    <property type="protein sequence ID" value="MCL1628815.1"/>
    <property type="molecule type" value="Genomic_DNA"/>
</dbReference>
<dbReference type="RefSeq" id="WP_249058147.1">
    <property type="nucleotide sequence ID" value="NZ_JALZWP010000007.1"/>
</dbReference>
<proteinExistence type="predicted"/>
<keyword evidence="3" id="KW-1185">Reference proteome</keyword>